<evidence type="ECO:0000313" key="4">
    <source>
        <dbReference type="Proteomes" id="UP000216446"/>
    </source>
</evidence>
<sequence>MMRLHDTRPAASGARGLRSAPRPSMLKPLAPVALLLALALSLSPEAAAQGPGAFARFGMGARAAVMGPQVADVFGGASPYHNPALAPFQPGQGVEISGALLSFDREWQAVQVGAPLRPRAGIAAGVVRGAVTGIDGRDESGYATGEFSTSDLGFFVAFGTQFSKAVSAGVGFRIYRSDLVESIRPPTALGVNAGLALRPTDRLAVGLAVEDLFAAYNWNASPAGGGTVKDRFPVRLRGGAAYLLGPASGAGRTVIAAEVETQVQSTEARTPGGIGTTGGFPIEQTDEADLRVADVMARVGVEHRVVEPLALRIGVDRLFLGDSGEIRPSAGFSVSPTLGELDLRIDYAATLEPFGTGVAQTATLRLNL</sequence>
<protein>
    <recommendedName>
        <fullName evidence="5">PorV/PorQ family protein</fullName>
    </recommendedName>
</protein>
<proteinExistence type="predicted"/>
<gene>
    <name evidence="3" type="ORF">BSZ36_03645</name>
</gene>
<evidence type="ECO:0000256" key="2">
    <source>
        <dbReference type="SAM" id="SignalP"/>
    </source>
</evidence>
<dbReference type="Proteomes" id="UP000216446">
    <property type="component" value="Unassembled WGS sequence"/>
</dbReference>
<dbReference type="SUPFAM" id="SSF56935">
    <property type="entry name" value="Porins"/>
    <property type="match status" value="1"/>
</dbReference>
<dbReference type="RefSeq" id="WP_094546113.1">
    <property type="nucleotide sequence ID" value="NZ_MQWB01000001.1"/>
</dbReference>
<dbReference type="AlphaFoldDB" id="A0A259TX05"/>
<evidence type="ECO:0000313" key="3">
    <source>
        <dbReference type="EMBL" id="OZC02157.1"/>
    </source>
</evidence>
<accession>A0A259TX05</accession>
<comment type="caution">
    <text evidence="3">The sequence shown here is derived from an EMBL/GenBank/DDBJ whole genome shotgun (WGS) entry which is preliminary data.</text>
</comment>
<keyword evidence="2" id="KW-0732">Signal</keyword>
<feature type="region of interest" description="Disordered" evidence="1">
    <location>
        <begin position="1"/>
        <end position="22"/>
    </location>
</feature>
<feature type="chain" id="PRO_5013237868" description="PorV/PorQ family protein" evidence="2">
    <location>
        <begin position="49"/>
        <end position="368"/>
    </location>
</feature>
<keyword evidence="4" id="KW-1185">Reference proteome</keyword>
<organism evidence="3 4">
    <name type="scientific">Rubricoccus marinus</name>
    <dbReference type="NCBI Taxonomy" id="716817"/>
    <lineage>
        <taxon>Bacteria</taxon>
        <taxon>Pseudomonadati</taxon>
        <taxon>Rhodothermota</taxon>
        <taxon>Rhodothermia</taxon>
        <taxon>Rhodothermales</taxon>
        <taxon>Rubricoccaceae</taxon>
        <taxon>Rubricoccus</taxon>
    </lineage>
</organism>
<dbReference type="InParanoid" id="A0A259TX05"/>
<evidence type="ECO:0000256" key="1">
    <source>
        <dbReference type="SAM" id="MobiDB-lite"/>
    </source>
</evidence>
<feature type="signal peptide" evidence="2">
    <location>
        <begin position="1"/>
        <end position="48"/>
    </location>
</feature>
<dbReference type="OrthoDB" id="1523150at2"/>
<dbReference type="EMBL" id="MQWB01000001">
    <property type="protein sequence ID" value="OZC02157.1"/>
    <property type="molecule type" value="Genomic_DNA"/>
</dbReference>
<evidence type="ECO:0008006" key="5">
    <source>
        <dbReference type="Google" id="ProtNLM"/>
    </source>
</evidence>
<dbReference type="Gene3D" id="2.40.160.60">
    <property type="entry name" value="Outer membrane protein transport protein (OMPP1/FadL/TodX)"/>
    <property type="match status" value="1"/>
</dbReference>
<name>A0A259TX05_9BACT</name>
<reference evidence="3 4" key="1">
    <citation type="submission" date="2016-11" db="EMBL/GenBank/DDBJ databases">
        <title>Study of marine rhodopsin-containing bacteria.</title>
        <authorList>
            <person name="Yoshizawa S."/>
            <person name="Kumagai Y."/>
            <person name="Kogure K."/>
        </authorList>
    </citation>
    <scope>NUCLEOTIDE SEQUENCE [LARGE SCALE GENOMIC DNA]</scope>
    <source>
        <strain evidence="3 4">SG-29</strain>
    </source>
</reference>